<dbReference type="AlphaFoldDB" id="A0A9D3V890"/>
<proteinExistence type="predicted"/>
<organism evidence="3 4">
    <name type="scientific">Gossypium stocksii</name>
    <dbReference type="NCBI Taxonomy" id="47602"/>
    <lineage>
        <taxon>Eukaryota</taxon>
        <taxon>Viridiplantae</taxon>
        <taxon>Streptophyta</taxon>
        <taxon>Embryophyta</taxon>
        <taxon>Tracheophyta</taxon>
        <taxon>Spermatophyta</taxon>
        <taxon>Magnoliopsida</taxon>
        <taxon>eudicotyledons</taxon>
        <taxon>Gunneridae</taxon>
        <taxon>Pentapetalae</taxon>
        <taxon>rosids</taxon>
        <taxon>malvids</taxon>
        <taxon>Malvales</taxon>
        <taxon>Malvaceae</taxon>
        <taxon>Malvoideae</taxon>
        <taxon>Gossypium</taxon>
    </lineage>
</organism>
<evidence type="ECO:0000259" key="1">
    <source>
        <dbReference type="Pfam" id="PF13456"/>
    </source>
</evidence>
<dbReference type="EMBL" id="JAIQCV010000008">
    <property type="protein sequence ID" value="KAH1074309.1"/>
    <property type="molecule type" value="Genomic_DNA"/>
</dbReference>
<dbReference type="PANTHER" id="PTHR47074:SF61">
    <property type="entry name" value="RNASE H TYPE-1 DOMAIN-CONTAINING PROTEIN"/>
    <property type="match status" value="1"/>
</dbReference>
<evidence type="ECO:0000313" key="3">
    <source>
        <dbReference type="EMBL" id="KAH1074309.1"/>
    </source>
</evidence>
<dbReference type="InterPro" id="IPR002156">
    <property type="entry name" value="RNaseH_domain"/>
</dbReference>
<evidence type="ECO:0000259" key="2">
    <source>
        <dbReference type="Pfam" id="PF13966"/>
    </source>
</evidence>
<evidence type="ECO:0000313" key="4">
    <source>
        <dbReference type="Proteomes" id="UP000828251"/>
    </source>
</evidence>
<keyword evidence="4" id="KW-1185">Reference proteome</keyword>
<dbReference type="InterPro" id="IPR012337">
    <property type="entry name" value="RNaseH-like_sf"/>
</dbReference>
<feature type="domain" description="Reverse transcriptase zinc-binding" evidence="2">
    <location>
        <begin position="82"/>
        <end position="176"/>
    </location>
</feature>
<dbReference type="GO" id="GO:0003676">
    <property type="term" value="F:nucleic acid binding"/>
    <property type="evidence" value="ECO:0007669"/>
    <property type="project" value="InterPro"/>
</dbReference>
<reference evidence="3 4" key="1">
    <citation type="journal article" date="2021" name="Plant Biotechnol. J.">
        <title>Multi-omics assisted identification of the key and species-specific regulatory components of drought-tolerant mechanisms in Gossypium stocksii.</title>
        <authorList>
            <person name="Yu D."/>
            <person name="Ke L."/>
            <person name="Zhang D."/>
            <person name="Wu Y."/>
            <person name="Sun Y."/>
            <person name="Mei J."/>
            <person name="Sun J."/>
            <person name="Sun Y."/>
        </authorList>
    </citation>
    <scope>NUCLEOTIDE SEQUENCE [LARGE SCALE GENOMIC DNA]</scope>
    <source>
        <strain evidence="4">cv. E1</strain>
        <tissue evidence="3">Leaf</tissue>
    </source>
</reference>
<protein>
    <recommendedName>
        <fullName evidence="5">RNase H type-1 domain-containing protein</fullName>
    </recommendedName>
</protein>
<dbReference type="GO" id="GO:0004523">
    <property type="term" value="F:RNA-DNA hybrid ribonuclease activity"/>
    <property type="evidence" value="ECO:0007669"/>
    <property type="project" value="InterPro"/>
</dbReference>
<dbReference type="Gene3D" id="3.30.420.10">
    <property type="entry name" value="Ribonuclease H-like superfamily/Ribonuclease H"/>
    <property type="match status" value="1"/>
</dbReference>
<dbReference type="InterPro" id="IPR036397">
    <property type="entry name" value="RNaseH_sf"/>
</dbReference>
<accession>A0A9D3V890</accession>
<dbReference type="InterPro" id="IPR052929">
    <property type="entry name" value="RNase_H-like_EbsB-rel"/>
</dbReference>
<sequence>MGRIEDDLWVPNAEGLHIKQMLRRQNITRVVDPIDSNNKSWKSELFESTFSEEDAQKILQIPLAHTPHDNFLAWRGESTSEYTVGSGYKLLLHGNFLNDNRYNPIENRKCYKKLWNSDLPSKIVIRVWRATLNYLPTLVNLKIKRLTNEVVCSRCTQGLENREHIFRDCAVTKETWDNLNYRLPEQGFCKINFDAAINVKKHRLCSDIIVRDSNRDVLATKNTVHKNIPSEFAAEAIACLQAILMGRDLGLKYVKIEGDSLTVIKKVQSTSRDKLVIGSYIQDIKELIKVFHESQFQHARGITNEHAYRLALKGLKMEDNAHLVHRTAGPYITEAKVDRDGVEGYQKDFRNLRIESIDFSLLIFPRSC</sequence>
<dbReference type="CDD" id="cd06222">
    <property type="entry name" value="RNase_H_like"/>
    <property type="match status" value="1"/>
</dbReference>
<evidence type="ECO:0008006" key="5">
    <source>
        <dbReference type="Google" id="ProtNLM"/>
    </source>
</evidence>
<feature type="domain" description="RNase H type-1" evidence="1">
    <location>
        <begin position="192"/>
        <end position="311"/>
    </location>
</feature>
<dbReference type="InterPro" id="IPR026960">
    <property type="entry name" value="RVT-Znf"/>
</dbReference>
<name>A0A9D3V890_9ROSI</name>
<gene>
    <name evidence="3" type="ORF">J1N35_026637</name>
</gene>
<dbReference type="OrthoDB" id="1714437at2759"/>
<dbReference type="Pfam" id="PF13456">
    <property type="entry name" value="RVT_3"/>
    <property type="match status" value="1"/>
</dbReference>
<comment type="caution">
    <text evidence="3">The sequence shown here is derived from an EMBL/GenBank/DDBJ whole genome shotgun (WGS) entry which is preliminary data.</text>
</comment>
<dbReference type="PANTHER" id="PTHR47074">
    <property type="entry name" value="BNAC02G40300D PROTEIN"/>
    <property type="match status" value="1"/>
</dbReference>
<dbReference type="Pfam" id="PF13966">
    <property type="entry name" value="zf-RVT"/>
    <property type="match status" value="1"/>
</dbReference>
<dbReference type="Proteomes" id="UP000828251">
    <property type="component" value="Unassembled WGS sequence"/>
</dbReference>
<dbReference type="SUPFAM" id="SSF53098">
    <property type="entry name" value="Ribonuclease H-like"/>
    <property type="match status" value="1"/>
</dbReference>
<dbReference type="InterPro" id="IPR044730">
    <property type="entry name" value="RNase_H-like_dom_plant"/>
</dbReference>